<feature type="transmembrane region" description="Helical" evidence="6">
    <location>
        <begin position="288"/>
        <end position="307"/>
    </location>
</feature>
<proteinExistence type="predicted"/>
<dbReference type="Pfam" id="PF03772">
    <property type="entry name" value="Competence"/>
    <property type="match status" value="1"/>
</dbReference>
<comment type="caution">
    <text evidence="8">The sequence shown here is derived from an EMBL/GenBank/DDBJ whole genome shotgun (WGS) entry which is preliminary data.</text>
</comment>
<evidence type="ECO:0000256" key="3">
    <source>
        <dbReference type="ARBA" id="ARBA00022692"/>
    </source>
</evidence>
<evidence type="ECO:0000256" key="2">
    <source>
        <dbReference type="ARBA" id="ARBA00022475"/>
    </source>
</evidence>
<evidence type="ECO:0000256" key="6">
    <source>
        <dbReference type="SAM" id="Phobius"/>
    </source>
</evidence>
<keyword evidence="9" id="KW-1185">Reference proteome</keyword>
<organism evidence="8 9">
    <name type="scientific">Rubinisphaera italica</name>
    <dbReference type="NCBI Taxonomy" id="2527969"/>
    <lineage>
        <taxon>Bacteria</taxon>
        <taxon>Pseudomonadati</taxon>
        <taxon>Planctomycetota</taxon>
        <taxon>Planctomycetia</taxon>
        <taxon>Planctomycetales</taxon>
        <taxon>Planctomycetaceae</taxon>
        <taxon>Rubinisphaera</taxon>
    </lineage>
</organism>
<dbReference type="InterPro" id="IPR036866">
    <property type="entry name" value="RibonucZ/Hydroxyglut_hydro"/>
</dbReference>
<protein>
    <submittedName>
        <fullName evidence="8">ComEC family competence protein</fullName>
    </submittedName>
</protein>
<name>A0A5C5XHD4_9PLAN</name>
<keyword evidence="5 6" id="KW-0472">Membrane</keyword>
<dbReference type="InterPro" id="IPR004477">
    <property type="entry name" value="ComEC_N"/>
</dbReference>
<accession>A0A5C5XHD4</accession>
<evidence type="ECO:0000256" key="1">
    <source>
        <dbReference type="ARBA" id="ARBA00004651"/>
    </source>
</evidence>
<feature type="transmembrane region" description="Helical" evidence="6">
    <location>
        <begin position="435"/>
        <end position="455"/>
    </location>
</feature>
<dbReference type="Proteomes" id="UP000316095">
    <property type="component" value="Unassembled WGS sequence"/>
</dbReference>
<keyword evidence="2" id="KW-1003">Cell membrane</keyword>
<feature type="transmembrane region" description="Helical" evidence="6">
    <location>
        <begin position="361"/>
        <end position="380"/>
    </location>
</feature>
<feature type="transmembrane region" description="Helical" evidence="6">
    <location>
        <begin position="461"/>
        <end position="481"/>
    </location>
</feature>
<feature type="transmembrane region" description="Helical" evidence="6">
    <location>
        <begin position="488"/>
        <end position="511"/>
    </location>
</feature>
<dbReference type="Gene3D" id="3.60.15.10">
    <property type="entry name" value="Ribonuclease Z/Hydroxyacylglutathione hydrolase-like"/>
    <property type="match status" value="1"/>
</dbReference>
<dbReference type="InterPro" id="IPR001279">
    <property type="entry name" value="Metallo-B-lactamas"/>
</dbReference>
<comment type="subcellular location">
    <subcellularLocation>
        <location evidence="1">Cell membrane</location>
        <topology evidence="1">Multi-pass membrane protein</topology>
    </subcellularLocation>
</comment>
<feature type="transmembrane region" description="Helical" evidence="6">
    <location>
        <begin position="386"/>
        <end position="405"/>
    </location>
</feature>
<dbReference type="InterPro" id="IPR025405">
    <property type="entry name" value="DUF4131"/>
</dbReference>
<feature type="transmembrane region" description="Helical" evidence="6">
    <location>
        <begin position="20"/>
        <end position="37"/>
    </location>
</feature>
<feature type="transmembrane region" description="Helical" evidence="6">
    <location>
        <begin position="327"/>
        <end position="349"/>
    </location>
</feature>
<dbReference type="NCBIfam" id="TIGR00360">
    <property type="entry name" value="ComEC_N-term"/>
    <property type="match status" value="1"/>
</dbReference>
<gene>
    <name evidence="8" type="ORF">Pan54_32390</name>
</gene>
<feature type="transmembrane region" description="Helical" evidence="6">
    <location>
        <begin position="531"/>
        <end position="549"/>
    </location>
</feature>
<feature type="transmembrane region" description="Helical" evidence="6">
    <location>
        <begin position="69"/>
        <end position="91"/>
    </location>
</feature>
<dbReference type="PANTHER" id="PTHR30619">
    <property type="entry name" value="DNA INTERNALIZATION/COMPETENCE PROTEIN COMEC/REC2"/>
    <property type="match status" value="1"/>
</dbReference>
<reference evidence="8 9" key="1">
    <citation type="submission" date="2019-02" db="EMBL/GenBank/DDBJ databases">
        <title>Deep-cultivation of Planctomycetes and their phenomic and genomic characterization uncovers novel biology.</title>
        <authorList>
            <person name="Wiegand S."/>
            <person name="Jogler M."/>
            <person name="Boedeker C."/>
            <person name="Pinto D."/>
            <person name="Vollmers J."/>
            <person name="Rivas-Marin E."/>
            <person name="Kohn T."/>
            <person name="Peeters S.H."/>
            <person name="Heuer A."/>
            <person name="Rast P."/>
            <person name="Oberbeckmann S."/>
            <person name="Bunk B."/>
            <person name="Jeske O."/>
            <person name="Meyerdierks A."/>
            <person name="Storesund J.E."/>
            <person name="Kallscheuer N."/>
            <person name="Luecker S."/>
            <person name="Lage O.M."/>
            <person name="Pohl T."/>
            <person name="Merkel B.J."/>
            <person name="Hornburger P."/>
            <person name="Mueller R.-W."/>
            <person name="Bruemmer F."/>
            <person name="Labrenz M."/>
            <person name="Spormann A.M."/>
            <person name="Op Den Camp H."/>
            <person name="Overmann J."/>
            <person name="Amann R."/>
            <person name="Jetten M.S.M."/>
            <person name="Mascher T."/>
            <person name="Medema M.H."/>
            <person name="Devos D.P."/>
            <person name="Kaster A.-K."/>
            <person name="Ovreas L."/>
            <person name="Rohde M."/>
            <person name="Galperin M.Y."/>
            <person name="Jogler C."/>
        </authorList>
    </citation>
    <scope>NUCLEOTIDE SEQUENCE [LARGE SCALE GENOMIC DNA]</scope>
    <source>
        <strain evidence="8 9">Pan54</strain>
    </source>
</reference>
<evidence type="ECO:0000259" key="7">
    <source>
        <dbReference type="SMART" id="SM00849"/>
    </source>
</evidence>
<dbReference type="EMBL" id="SJPG01000001">
    <property type="protein sequence ID" value="TWT62497.1"/>
    <property type="molecule type" value="Genomic_DNA"/>
</dbReference>
<dbReference type="RefSeq" id="WP_165441800.1">
    <property type="nucleotide sequence ID" value="NZ_SJPG01000001.1"/>
</dbReference>
<evidence type="ECO:0000256" key="4">
    <source>
        <dbReference type="ARBA" id="ARBA00022989"/>
    </source>
</evidence>
<dbReference type="Pfam" id="PF00753">
    <property type="entry name" value="Lactamase_B"/>
    <property type="match status" value="1"/>
</dbReference>
<feature type="transmembrane region" description="Helical" evidence="6">
    <location>
        <begin position="561"/>
        <end position="581"/>
    </location>
</feature>
<evidence type="ECO:0000313" key="8">
    <source>
        <dbReference type="EMBL" id="TWT62497.1"/>
    </source>
</evidence>
<keyword evidence="3 6" id="KW-0812">Transmembrane</keyword>
<feature type="transmembrane region" description="Helical" evidence="6">
    <location>
        <begin position="44"/>
        <end position="63"/>
    </location>
</feature>
<feature type="domain" description="Metallo-beta-lactamase" evidence="7">
    <location>
        <begin position="594"/>
        <end position="797"/>
    </location>
</feature>
<dbReference type="Pfam" id="PF13567">
    <property type="entry name" value="DUF4131"/>
    <property type="match status" value="1"/>
</dbReference>
<dbReference type="AlphaFoldDB" id="A0A5C5XHD4"/>
<dbReference type="PANTHER" id="PTHR30619:SF1">
    <property type="entry name" value="RECOMBINATION PROTEIN 2"/>
    <property type="match status" value="1"/>
</dbReference>
<sequence>MNPHEKNEDSTCKPTPRSPALVVAILFAYGIVVDRVLSSRFDFWRWELLVFLELFLLISWLILQRLQGQLALTFLCGAVTICGASWHHWFWELIPPKHIRNYASEEATPVLLEATVLSEPIWKENQLPDFASAWPGSDRTIFHIQSEQIHLTDRTLPVSGRIRLTVSGAFSGVQTGDQILVVGKMRNLPPNRNPGTYDFAEDQRRDSILTTLFCEHAEGVQVLKKADIHILSWFHQGLDDVRIRIREVFQQTLPTDSAAMANALILGDRTQLDDEVNTAFRRSGLMHLLSISGLHVALIGALAGWLACLLGGTSRSFNQFTLAGMTLAWILAEFRPPVFRAWLLGLMLFWSWTSFRKIRTVQALGLAGWICLIVNPSWLFDVGTQLSFLAIVAILGCWKWMPSLFRKQEETQLLASESTSDSPTYFQLGLRKVILFLKQTAFISLAITLFLLPILTAHFHLVSLAGIPATVLALPLLAIALPGLILTAVIGFFSTTIASLIANPTHYILMLMSELAELFSHGPLQWLPSGMNSWIVACFCLLTGLLVFLPKQTTMPLKAGISISWCLLLVVGLSPISNSFFTQSLECRVLSVGHGNACLMRCPNGQTILFDAGSMENGRFASSAITASLSDLGCNRLDAIIISHTDTDHLNAIPFLMDEVPIHTIFLNPVGLNPRHPGLSAIVEKAADQQIKLQLLQPEDEIKLDKNVRISTLQCGTSPLPYSASDNEHSIVMEVEYADRHLLFPADVSGNGQKRLFEETSPGYDFFVAPHHGSIKDNAPDFVKWAAAEIIVFSTGDEDHRDYLTELYNPQQVLWTTGGAVRCRIDAQGHFSVEQWQRNQHWGIPLEN</sequence>
<dbReference type="GO" id="GO:0005886">
    <property type="term" value="C:plasma membrane"/>
    <property type="evidence" value="ECO:0007669"/>
    <property type="project" value="UniProtKB-SubCell"/>
</dbReference>
<keyword evidence="4 6" id="KW-1133">Transmembrane helix</keyword>
<dbReference type="InterPro" id="IPR052159">
    <property type="entry name" value="Competence_DNA_uptake"/>
</dbReference>
<dbReference type="SMART" id="SM00849">
    <property type="entry name" value="Lactamase_B"/>
    <property type="match status" value="1"/>
</dbReference>
<dbReference type="SUPFAM" id="SSF56281">
    <property type="entry name" value="Metallo-hydrolase/oxidoreductase"/>
    <property type="match status" value="1"/>
</dbReference>
<evidence type="ECO:0000256" key="5">
    <source>
        <dbReference type="ARBA" id="ARBA00023136"/>
    </source>
</evidence>
<evidence type="ECO:0000313" key="9">
    <source>
        <dbReference type="Proteomes" id="UP000316095"/>
    </source>
</evidence>